<sequence length="210" mass="23884">MISASFLTSKDIPNTLTKLNDTDVDFIHVDVMDGKYVENKSLPFKEMRHIYKFTDKRLDVHLMVASPSIYISDYASLNTEYITIHLDTLEDTLSNLKLIKSYGIKAGLALNPDDKVEKLIPYLPYIDLILVMGVIPGKGGQKFIDKTIDKLKELKVLKKEYKDFNFKISIDGGVNDIVAKKIHNLTDIIVSGNYITSSDDYQKQINSLRF</sequence>
<dbReference type="EMBL" id="DVHC01000071">
    <property type="protein sequence ID" value="HIR59900.1"/>
    <property type="molecule type" value="Genomic_DNA"/>
</dbReference>
<keyword evidence="9" id="KW-0413">Isomerase</keyword>
<dbReference type="InterPro" id="IPR011060">
    <property type="entry name" value="RibuloseP-bd_barrel"/>
</dbReference>
<dbReference type="GO" id="GO:0006163">
    <property type="term" value="P:purine nucleotide metabolic process"/>
    <property type="evidence" value="ECO:0007669"/>
    <property type="project" value="UniProtKB-ARBA"/>
</dbReference>
<gene>
    <name evidence="11" type="ORF">IAB38_07695</name>
</gene>
<accession>A0A9D1DVT8</accession>
<comment type="cofactor">
    <cofactor evidence="3">
        <name>Fe(2+)</name>
        <dbReference type="ChEBI" id="CHEBI:29033"/>
    </cofactor>
</comment>
<dbReference type="InterPro" id="IPR013785">
    <property type="entry name" value="Aldolase_TIM"/>
</dbReference>
<dbReference type="GO" id="GO:0016857">
    <property type="term" value="F:racemase and epimerase activity, acting on carbohydrates and derivatives"/>
    <property type="evidence" value="ECO:0007669"/>
    <property type="project" value="InterPro"/>
</dbReference>
<evidence type="ECO:0000256" key="7">
    <source>
        <dbReference type="ARBA" id="ARBA00023004"/>
    </source>
</evidence>
<comment type="subunit">
    <text evidence="4">Homodimer.</text>
</comment>
<keyword evidence="6" id="KW-0862">Zinc</keyword>
<dbReference type="InterPro" id="IPR000056">
    <property type="entry name" value="Ribul_P_3_epim-like"/>
</dbReference>
<evidence type="ECO:0000256" key="10">
    <source>
        <dbReference type="ARBA" id="ARBA00023277"/>
    </source>
</evidence>
<dbReference type="GO" id="GO:0046496">
    <property type="term" value="P:nicotinamide nucleotide metabolic process"/>
    <property type="evidence" value="ECO:0007669"/>
    <property type="project" value="UniProtKB-ARBA"/>
</dbReference>
<proteinExistence type="predicted"/>
<dbReference type="CDD" id="cd00429">
    <property type="entry name" value="RPE"/>
    <property type="match status" value="1"/>
</dbReference>
<comment type="caution">
    <text evidence="11">The sequence shown here is derived from an EMBL/GenBank/DDBJ whole genome shotgun (WGS) entry which is preliminary data.</text>
</comment>
<reference evidence="11" key="2">
    <citation type="journal article" date="2021" name="PeerJ">
        <title>Extensive microbial diversity within the chicken gut microbiome revealed by metagenomics and culture.</title>
        <authorList>
            <person name="Gilroy R."/>
            <person name="Ravi A."/>
            <person name="Getino M."/>
            <person name="Pursley I."/>
            <person name="Horton D.L."/>
            <person name="Alikhan N.F."/>
            <person name="Baker D."/>
            <person name="Gharbi K."/>
            <person name="Hall N."/>
            <person name="Watson M."/>
            <person name="Adriaenssens E.M."/>
            <person name="Foster-Nyarko E."/>
            <person name="Jarju S."/>
            <person name="Secka A."/>
            <person name="Antonio M."/>
            <person name="Oren A."/>
            <person name="Chaudhuri R.R."/>
            <person name="La Ragione R."/>
            <person name="Hildebrand F."/>
            <person name="Pallen M.J."/>
        </authorList>
    </citation>
    <scope>NUCLEOTIDE SEQUENCE</scope>
    <source>
        <strain evidence="11">CHK184-20233</strain>
    </source>
</reference>
<evidence type="ECO:0000256" key="2">
    <source>
        <dbReference type="ARBA" id="ARBA00001947"/>
    </source>
</evidence>
<evidence type="ECO:0000256" key="8">
    <source>
        <dbReference type="ARBA" id="ARBA00023211"/>
    </source>
</evidence>
<organism evidence="11 12">
    <name type="scientific">Candidatus Onthousia excrementipullorum</name>
    <dbReference type="NCBI Taxonomy" id="2840884"/>
    <lineage>
        <taxon>Bacteria</taxon>
        <taxon>Bacillati</taxon>
        <taxon>Bacillota</taxon>
        <taxon>Bacilli</taxon>
        <taxon>Candidatus Onthousia</taxon>
    </lineage>
</organism>
<evidence type="ECO:0000313" key="11">
    <source>
        <dbReference type="EMBL" id="HIR59900.1"/>
    </source>
</evidence>
<evidence type="ECO:0000256" key="3">
    <source>
        <dbReference type="ARBA" id="ARBA00001954"/>
    </source>
</evidence>
<keyword evidence="5" id="KW-0479">Metal-binding</keyword>
<dbReference type="GO" id="GO:0006091">
    <property type="term" value="P:generation of precursor metabolites and energy"/>
    <property type="evidence" value="ECO:0007669"/>
    <property type="project" value="UniProtKB-ARBA"/>
</dbReference>
<dbReference type="GO" id="GO:0046872">
    <property type="term" value="F:metal ion binding"/>
    <property type="evidence" value="ECO:0007669"/>
    <property type="project" value="UniProtKB-KW"/>
</dbReference>
<keyword evidence="8" id="KW-0464">Manganese</keyword>
<name>A0A9D1DVT8_9FIRM</name>
<evidence type="ECO:0000256" key="1">
    <source>
        <dbReference type="ARBA" id="ARBA00001936"/>
    </source>
</evidence>
<keyword evidence="10" id="KW-0119">Carbohydrate metabolism</keyword>
<dbReference type="Proteomes" id="UP000824232">
    <property type="component" value="Unassembled WGS sequence"/>
</dbReference>
<dbReference type="FunFam" id="3.20.20.70:FF:000191">
    <property type="entry name" value="ribulose-phosphate 3-epimerase isoform X2"/>
    <property type="match status" value="1"/>
</dbReference>
<dbReference type="AlphaFoldDB" id="A0A9D1DVT8"/>
<evidence type="ECO:0000256" key="5">
    <source>
        <dbReference type="ARBA" id="ARBA00022723"/>
    </source>
</evidence>
<dbReference type="PROSITE" id="PS01085">
    <property type="entry name" value="RIBUL_P_3_EPIMER_1"/>
    <property type="match status" value="1"/>
</dbReference>
<keyword evidence="7" id="KW-0408">Iron</keyword>
<dbReference type="Pfam" id="PF00834">
    <property type="entry name" value="Ribul_P_3_epim"/>
    <property type="match status" value="1"/>
</dbReference>
<evidence type="ECO:0000256" key="4">
    <source>
        <dbReference type="ARBA" id="ARBA00011738"/>
    </source>
</evidence>
<dbReference type="GO" id="GO:0005975">
    <property type="term" value="P:carbohydrate metabolic process"/>
    <property type="evidence" value="ECO:0007669"/>
    <property type="project" value="InterPro"/>
</dbReference>
<dbReference type="GO" id="GO:1901135">
    <property type="term" value="P:carbohydrate derivative metabolic process"/>
    <property type="evidence" value="ECO:0007669"/>
    <property type="project" value="UniProtKB-ARBA"/>
</dbReference>
<evidence type="ECO:0000256" key="9">
    <source>
        <dbReference type="ARBA" id="ARBA00023235"/>
    </source>
</evidence>
<reference evidence="11" key="1">
    <citation type="submission" date="2020-10" db="EMBL/GenBank/DDBJ databases">
        <authorList>
            <person name="Gilroy R."/>
        </authorList>
    </citation>
    <scope>NUCLEOTIDE SEQUENCE</scope>
    <source>
        <strain evidence="11">CHK184-20233</strain>
    </source>
</reference>
<dbReference type="NCBIfam" id="NF004076">
    <property type="entry name" value="PRK05581.1-4"/>
    <property type="match status" value="1"/>
</dbReference>
<comment type="cofactor">
    <cofactor evidence="2">
        <name>Zn(2+)</name>
        <dbReference type="ChEBI" id="CHEBI:29105"/>
    </cofactor>
</comment>
<dbReference type="SUPFAM" id="SSF51366">
    <property type="entry name" value="Ribulose-phoshate binding barrel"/>
    <property type="match status" value="1"/>
</dbReference>
<protein>
    <submittedName>
        <fullName evidence="11">Ribulose-phosphate 3-epimerase</fullName>
    </submittedName>
</protein>
<dbReference type="PANTHER" id="PTHR11749">
    <property type="entry name" value="RIBULOSE-5-PHOSPHATE-3-EPIMERASE"/>
    <property type="match status" value="1"/>
</dbReference>
<dbReference type="Gene3D" id="3.20.20.70">
    <property type="entry name" value="Aldolase class I"/>
    <property type="match status" value="1"/>
</dbReference>
<evidence type="ECO:0000313" key="12">
    <source>
        <dbReference type="Proteomes" id="UP000824232"/>
    </source>
</evidence>
<evidence type="ECO:0000256" key="6">
    <source>
        <dbReference type="ARBA" id="ARBA00022833"/>
    </source>
</evidence>
<comment type="cofactor">
    <cofactor evidence="1">
        <name>Mn(2+)</name>
        <dbReference type="ChEBI" id="CHEBI:29035"/>
    </cofactor>
</comment>